<protein>
    <submittedName>
        <fullName evidence="2">Uncharacterized protein</fullName>
    </submittedName>
</protein>
<reference evidence="2" key="2">
    <citation type="submission" date="2012-06" db="EMBL/GenBank/DDBJ databases">
        <authorList>
            <person name="Yu Y."/>
            <person name="Currie J."/>
            <person name="Lomeli R."/>
            <person name="Angelova A."/>
            <person name="Collura K."/>
            <person name="Wissotski M."/>
            <person name="Campos D."/>
            <person name="Kudrna D."/>
            <person name="Golser W."/>
            <person name="Ashely E."/>
            <person name="Descour A."/>
            <person name="Fernandes J."/>
            <person name="Soderlund C."/>
            <person name="Walbot V."/>
        </authorList>
    </citation>
    <scope>NUCLEOTIDE SEQUENCE</scope>
    <source>
        <strain evidence="2">B73</strain>
    </source>
</reference>
<evidence type="ECO:0000313" key="2">
    <source>
        <dbReference type="EMBL" id="ACN31239.1"/>
    </source>
</evidence>
<accession>C0PAP4</accession>
<reference evidence="2" key="1">
    <citation type="journal article" date="2009" name="PLoS Genet.">
        <title>Sequencing, mapping, and analysis of 27,455 maize full-length cDNAs.</title>
        <authorList>
            <person name="Soderlund C."/>
            <person name="Descour A."/>
            <person name="Kudrna D."/>
            <person name="Bomhoff M."/>
            <person name="Boyd L."/>
            <person name="Currie J."/>
            <person name="Angelova A."/>
            <person name="Collura K."/>
            <person name="Wissotski M."/>
            <person name="Ashley E."/>
            <person name="Morrow D."/>
            <person name="Fernandes J."/>
            <person name="Walbot V."/>
            <person name="Yu Y."/>
        </authorList>
    </citation>
    <scope>NUCLEOTIDE SEQUENCE</scope>
    <source>
        <strain evidence="2">B73</strain>
    </source>
</reference>
<organism evidence="2">
    <name type="scientific">Zea mays</name>
    <name type="common">Maize</name>
    <dbReference type="NCBI Taxonomy" id="4577"/>
    <lineage>
        <taxon>Eukaryota</taxon>
        <taxon>Viridiplantae</taxon>
        <taxon>Streptophyta</taxon>
        <taxon>Embryophyta</taxon>
        <taxon>Tracheophyta</taxon>
        <taxon>Spermatophyta</taxon>
        <taxon>Magnoliopsida</taxon>
        <taxon>Liliopsida</taxon>
        <taxon>Poales</taxon>
        <taxon>Poaceae</taxon>
        <taxon>PACMAD clade</taxon>
        <taxon>Panicoideae</taxon>
        <taxon>Andropogonodae</taxon>
        <taxon>Andropogoneae</taxon>
        <taxon>Tripsacinae</taxon>
        <taxon>Zea</taxon>
    </lineage>
</organism>
<dbReference type="EMBL" id="BT065363">
    <property type="protein sequence ID" value="ACN31239.1"/>
    <property type="molecule type" value="mRNA"/>
</dbReference>
<evidence type="ECO:0000256" key="1">
    <source>
        <dbReference type="SAM" id="MobiDB-lite"/>
    </source>
</evidence>
<feature type="region of interest" description="Disordered" evidence="1">
    <location>
        <begin position="23"/>
        <end position="42"/>
    </location>
</feature>
<sequence>MGNKFPDHAPALQRTNRCTINAKTHSSYPARAKDQSEWSLRPRPGAVAPIDGSIVPSAVLRQDNSDGEIDVLCPAGSIDVSSCAEILLTHNCTRGCLVLVIRTPFRSPRIPSWTPGAWTPFWRSAAAASVRRTWRPAAWRGWRRAASARRGTPRCRRACPLCT</sequence>
<proteinExistence type="evidence at transcript level"/>
<name>C0PAP4_MAIZE</name>
<dbReference type="AlphaFoldDB" id="C0PAP4"/>